<comment type="caution">
    <text evidence="8">The sequence shown here is derived from an EMBL/GenBank/DDBJ whole genome shotgun (WGS) entry which is preliminary data.</text>
</comment>
<evidence type="ECO:0000259" key="7">
    <source>
        <dbReference type="PROSITE" id="PS51999"/>
    </source>
</evidence>
<evidence type="ECO:0000256" key="5">
    <source>
        <dbReference type="SAM" id="MobiDB-lite"/>
    </source>
</evidence>
<dbReference type="PANTHER" id="PTHR33680">
    <property type="entry name" value="OS07G0190500 PROTEIN"/>
    <property type="match status" value="1"/>
</dbReference>
<keyword evidence="9" id="KW-1185">Reference proteome</keyword>
<keyword evidence="3" id="KW-0862">Zinc</keyword>
<evidence type="ECO:0000256" key="4">
    <source>
        <dbReference type="PROSITE-ProRule" id="PRU01343"/>
    </source>
</evidence>
<dbReference type="PROSITE" id="PS51999">
    <property type="entry name" value="ZF_GRF"/>
    <property type="match status" value="1"/>
</dbReference>
<sequence>MNPHCIKTVRFDRSTLNPSRLRLLWLIILRTEFLNLKNPISPPKQTKVATESSSRSSVPIAQHNINDDSRSTYNSNRSDASRGSIRKINFEDLTCPCGRLRMHTSNTTDNPGRRFIRCPLWRDGCNFFQWEDDFARNLLYFHLKHIKPQIPGGMGDVVEAVVEPKHVEDDGQNKKIMRLRTKLEEERKKSHFFLVYLVLSIGVLFGLMLFGKT</sequence>
<keyword evidence="6" id="KW-1133">Transmembrane helix</keyword>
<organism evidence="8 9">
    <name type="scientific">Crotalaria pallida</name>
    <name type="common">Smooth rattlebox</name>
    <name type="synonym">Crotalaria striata</name>
    <dbReference type="NCBI Taxonomy" id="3830"/>
    <lineage>
        <taxon>Eukaryota</taxon>
        <taxon>Viridiplantae</taxon>
        <taxon>Streptophyta</taxon>
        <taxon>Embryophyta</taxon>
        <taxon>Tracheophyta</taxon>
        <taxon>Spermatophyta</taxon>
        <taxon>Magnoliopsida</taxon>
        <taxon>eudicotyledons</taxon>
        <taxon>Gunneridae</taxon>
        <taxon>Pentapetalae</taxon>
        <taxon>rosids</taxon>
        <taxon>fabids</taxon>
        <taxon>Fabales</taxon>
        <taxon>Fabaceae</taxon>
        <taxon>Papilionoideae</taxon>
        <taxon>50 kb inversion clade</taxon>
        <taxon>genistoids sensu lato</taxon>
        <taxon>core genistoids</taxon>
        <taxon>Crotalarieae</taxon>
        <taxon>Crotalaria</taxon>
    </lineage>
</organism>
<dbReference type="Pfam" id="PF06839">
    <property type="entry name" value="Zn_ribbon_GRF"/>
    <property type="match status" value="1"/>
</dbReference>
<keyword evidence="6" id="KW-0812">Transmembrane</keyword>
<evidence type="ECO:0000256" key="3">
    <source>
        <dbReference type="ARBA" id="ARBA00022833"/>
    </source>
</evidence>
<accession>A0AAN9IJ08</accession>
<reference evidence="8 9" key="1">
    <citation type="submission" date="2024-01" db="EMBL/GenBank/DDBJ databases">
        <title>The genomes of 5 underutilized Papilionoideae crops provide insights into root nodulation and disease resistanc.</title>
        <authorList>
            <person name="Yuan L."/>
        </authorList>
    </citation>
    <scope>NUCLEOTIDE SEQUENCE [LARGE SCALE GENOMIC DNA]</scope>
    <source>
        <strain evidence="8">ZHUSHIDOU_FW_LH</strain>
        <tissue evidence="8">Leaf</tissue>
    </source>
</reference>
<evidence type="ECO:0000313" key="8">
    <source>
        <dbReference type="EMBL" id="KAK7274166.1"/>
    </source>
</evidence>
<evidence type="ECO:0000256" key="1">
    <source>
        <dbReference type="ARBA" id="ARBA00022723"/>
    </source>
</evidence>
<protein>
    <recommendedName>
        <fullName evidence="7">GRF-type domain-containing protein</fullName>
    </recommendedName>
</protein>
<keyword evidence="6" id="KW-0472">Membrane</keyword>
<gene>
    <name evidence="8" type="ORF">RIF29_15243</name>
</gene>
<evidence type="ECO:0000256" key="2">
    <source>
        <dbReference type="ARBA" id="ARBA00022771"/>
    </source>
</evidence>
<dbReference type="InterPro" id="IPR010666">
    <property type="entry name" value="Znf_GRF"/>
</dbReference>
<keyword evidence="2 4" id="KW-0863">Zinc-finger</keyword>
<evidence type="ECO:0000256" key="6">
    <source>
        <dbReference type="SAM" id="Phobius"/>
    </source>
</evidence>
<dbReference type="AlphaFoldDB" id="A0AAN9IJ08"/>
<feature type="transmembrane region" description="Helical" evidence="6">
    <location>
        <begin position="192"/>
        <end position="211"/>
    </location>
</feature>
<keyword evidence="1" id="KW-0479">Metal-binding</keyword>
<dbReference type="Proteomes" id="UP001372338">
    <property type="component" value="Unassembled WGS sequence"/>
</dbReference>
<feature type="domain" description="GRF-type" evidence="7">
    <location>
        <begin position="95"/>
        <end position="134"/>
    </location>
</feature>
<dbReference type="EMBL" id="JAYWIO010000003">
    <property type="protein sequence ID" value="KAK7274166.1"/>
    <property type="molecule type" value="Genomic_DNA"/>
</dbReference>
<proteinExistence type="predicted"/>
<dbReference type="GO" id="GO:0008270">
    <property type="term" value="F:zinc ion binding"/>
    <property type="evidence" value="ECO:0007669"/>
    <property type="project" value="UniProtKB-KW"/>
</dbReference>
<dbReference type="PANTHER" id="PTHR33680:SF1">
    <property type="entry name" value="OS05G0489500 PROTEIN"/>
    <property type="match status" value="1"/>
</dbReference>
<feature type="region of interest" description="Disordered" evidence="5">
    <location>
        <begin position="40"/>
        <end position="80"/>
    </location>
</feature>
<evidence type="ECO:0000313" key="9">
    <source>
        <dbReference type="Proteomes" id="UP001372338"/>
    </source>
</evidence>
<name>A0AAN9IJ08_CROPI</name>
<feature type="compositionally biased region" description="Polar residues" evidence="5">
    <location>
        <begin position="43"/>
        <end position="59"/>
    </location>
</feature>